<dbReference type="Proteomes" id="UP001059272">
    <property type="component" value="Chromosome"/>
</dbReference>
<dbReference type="Pfam" id="PF16332">
    <property type="entry name" value="DUF4962"/>
    <property type="match status" value="1"/>
</dbReference>
<name>A0AAE9SZG4_9GAMM</name>
<dbReference type="GO" id="GO:0030313">
    <property type="term" value="C:cell envelope"/>
    <property type="evidence" value="ECO:0007669"/>
    <property type="project" value="UniProtKB-SubCell"/>
</dbReference>
<dbReference type="AlphaFoldDB" id="A0AAE9SZG4"/>
<evidence type="ECO:0000256" key="2">
    <source>
        <dbReference type="SAM" id="SignalP"/>
    </source>
</evidence>
<dbReference type="GO" id="GO:0016829">
    <property type="term" value="F:lyase activity"/>
    <property type="evidence" value="ECO:0007669"/>
    <property type="project" value="InterPro"/>
</dbReference>
<feature type="domain" description="Heparinase II/III-like C-terminal" evidence="3">
    <location>
        <begin position="415"/>
        <end position="601"/>
    </location>
</feature>
<evidence type="ECO:0000313" key="5">
    <source>
        <dbReference type="EMBL" id="UVO08120.1"/>
    </source>
</evidence>
<dbReference type="Pfam" id="PF07940">
    <property type="entry name" value="Hepar_II_III_C"/>
    <property type="match status" value="1"/>
</dbReference>
<reference evidence="5" key="1">
    <citation type="submission" date="2021-12" db="EMBL/GenBank/DDBJ databases">
        <title>Genome sequence of novel Pectobacterium sp. causing blackleg.</title>
        <authorList>
            <person name="Wang J."/>
        </authorList>
    </citation>
    <scope>NUCLEOTIDE SEQUENCE</scope>
    <source>
        <strain evidence="5">BY21311</strain>
    </source>
</reference>
<dbReference type="InterPro" id="IPR012480">
    <property type="entry name" value="Hepar_II_III_C"/>
</dbReference>
<protein>
    <submittedName>
        <fullName evidence="5">Heparinase II/III family protein</fullName>
    </submittedName>
</protein>
<accession>A0AAE9SZG4</accession>
<dbReference type="RefSeq" id="WP_258883424.1">
    <property type="nucleotide sequence ID" value="NZ_CP090065.1"/>
</dbReference>
<dbReference type="EMBL" id="CP090065">
    <property type="protein sequence ID" value="UVO08120.1"/>
    <property type="molecule type" value="Genomic_DNA"/>
</dbReference>
<dbReference type="PANTHER" id="PTHR38045:SF1">
    <property type="entry name" value="HEPARINASE II_III-LIKE PROTEIN"/>
    <property type="match status" value="1"/>
</dbReference>
<dbReference type="SUPFAM" id="SSF48230">
    <property type="entry name" value="Chondroitin AC/alginate lyase"/>
    <property type="match status" value="1"/>
</dbReference>
<feature type="domain" description="Heparinase II N-terminal" evidence="4">
    <location>
        <begin position="36"/>
        <end position="190"/>
    </location>
</feature>
<evidence type="ECO:0000259" key="4">
    <source>
        <dbReference type="Pfam" id="PF16332"/>
    </source>
</evidence>
<proteinExistence type="predicted"/>
<organism evidence="5 6">
    <name type="scientific">Pectobacterium polonicum</name>
    <dbReference type="NCBI Taxonomy" id="2485124"/>
    <lineage>
        <taxon>Bacteria</taxon>
        <taxon>Pseudomonadati</taxon>
        <taxon>Pseudomonadota</taxon>
        <taxon>Gammaproteobacteria</taxon>
        <taxon>Enterobacterales</taxon>
        <taxon>Pectobacteriaceae</taxon>
        <taxon>Pectobacterium</taxon>
    </lineage>
</organism>
<keyword evidence="2" id="KW-0732">Signal</keyword>
<gene>
    <name evidence="5" type="ORF">LW347_20150</name>
</gene>
<evidence type="ECO:0000313" key="6">
    <source>
        <dbReference type="Proteomes" id="UP001059272"/>
    </source>
</evidence>
<comment type="subcellular location">
    <subcellularLocation>
        <location evidence="1">Cell envelope</location>
    </subcellularLocation>
</comment>
<dbReference type="Gene3D" id="2.70.98.70">
    <property type="match status" value="1"/>
</dbReference>
<evidence type="ECO:0000256" key="1">
    <source>
        <dbReference type="ARBA" id="ARBA00004196"/>
    </source>
</evidence>
<feature type="chain" id="PRO_5041912340" evidence="2">
    <location>
        <begin position="22"/>
        <end position="624"/>
    </location>
</feature>
<dbReference type="InterPro" id="IPR008929">
    <property type="entry name" value="Chondroitin_lyas"/>
</dbReference>
<dbReference type="KEGG" id="ppoo:LW347_20150"/>
<sequence length="624" mass="70011">MNRTSLAIVISSLFIFNSALASVPEAHEFHAVNFFTQDNVVKEINKSHPRLLLNEGEIRKIREQVKTDDSMKNLVNEVVRRAEISINQPIIEYKLKGHDASPSLLDTSRKAIKIILDNAFAWKITGDARFAQKAKTTLIAVSDFPDWNAKSRFLDAGEMMFAAAIGYDWLYDQLSPEEEKKVREALLEKGINWGLKAYAENDPSASSLGFPWWATNWNEVCNGGVLAAILATGEHYPQQAQTLLNNIIPSLKMGLDAYKPDGASAEGPIYWSYGMTYRIIAQEMLRSAFGQDYGLSSDAVLERTPWYRFAIEGFSGEGFNYGDAVEDQGYTPAYAWFGNRYKQDLIINAARGQMQEALARSAAGKAWGEFDRFLPLFALWYPQAVSVSRATTQDNFLFHGPSALFIYKKRFSDGGNVWLGIKSGDNKANHAHQDLGSFVLEYDGIRWANDLGKDYYNLPGYFDNDVRPSYYRVSALSHNTITFDGKNQDPKGVATLNWDEKKSTVTVDLTQAYPDVAKKITRNYRLDGQKITMSDSIQGAYREINYRWAMVTTAEININGNTALLKKDGKTIKVIKNDAEAEFSIVSTKPADSRQKDNAGTSMLTIQKVIADNANYKIDVIVEK</sequence>
<feature type="signal peptide" evidence="2">
    <location>
        <begin position="1"/>
        <end position="21"/>
    </location>
</feature>
<dbReference type="InterPro" id="IPR032518">
    <property type="entry name" value="HepII_N"/>
</dbReference>
<evidence type="ECO:0000259" key="3">
    <source>
        <dbReference type="Pfam" id="PF07940"/>
    </source>
</evidence>
<dbReference type="Gene3D" id="1.50.10.100">
    <property type="entry name" value="Chondroitin AC/alginate lyase"/>
    <property type="match status" value="1"/>
</dbReference>
<dbReference type="PANTHER" id="PTHR38045">
    <property type="entry name" value="CHROMOSOME 1, WHOLE GENOME SHOTGUN SEQUENCE"/>
    <property type="match status" value="1"/>
</dbReference>